<organism evidence="4 5">
    <name type="scientific">Vigna unguiculata</name>
    <name type="common">Cowpea</name>
    <dbReference type="NCBI Taxonomy" id="3917"/>
    <lineage>
        <taxon>Eukaryota</taxon>
        <taxon>Viridiplantae</taxon>
        <taxon>Streptophyta</taxon>
        <taxon>Embryophyta</taxon>
        <taxon>Tracheophyta</taxon>
        <taxon>Spermatophyta</taxon>
        <taxon>Magnoliopsida</taxon>
        <taxon>eudicotyledons</taxon>
        <taxon>Gunneridae</taxon>
        <taxon>Pentapetalae</taxon>
        <taxon>rosids</taxon>
        <taxon>fabids</taxon>
        <taxon>Fabales</taxon>
        <taxon>Fabaceae</taxon>
        <taxon>Papilionoideae</taxon>
        <taxon>50 kb inversion clade</taxon>
        <taxon>NPAAA clade</taxon>
        <taxon>indigoferoid/millettioid clade</taxon>
        <taxon>Phaseoleae</taxon>
        <taxon>Vigna</taxon>
    </lineage>
</organism>
<evidence type="ECO:0000259" key="3">
    <source>
        <dbReference type="PROSITE" id="PS50059"/>
    </source>
</evidence>
<evidence type="ECO:0000256" key="1">
    <source>
        <dbReference type="PROSITE-ProRule" id="PRU00277"/>
    </source>
</evidence>
<dbReference type="InterPro" id="IPR001179">
    <property type="entry name" value="PPIase_FKBP_dom"/>
</dbReference>
<dbReference type="AlphaFoldDB" id="A0A4D6N0F2"/>
<dbReference type="PROSITE" id="PS50059">
    <property type="entry name" value="FKBP_PPIASE"/>
    <property type="match status" value="1"/>
</dbReference>
<dbReference type="Pfam" id="PF00254">
    <property type="entry name" value="FKBP_C"/>
    <property type="match status" value="1"/>
</dbReference>
<dbReference type="SUPFAM" id="SSF54534">
    <property type="entry name" value="FKBP-like"/>
    <property type="match status" value="1"/>
</dbReference>
<evidence type="ECO:0000313" key="5">
    <source>
        <dbReference type="Proteomes" id="UP000501690"/>
    </source>
</evidence>
<comment type="catalytic activity">
    <reaction evidence="1">
        <text>[protein]-peptidylproline (omega=180) = [protein]-peptidylproline (omega=0)</text>
        <dbReference type="Rhea" id="RHEA:16237"/>
        <dbReference type="Rhea" id="RHEA-COMP:10747"/>
        <dbReference type="Rhea" id="RHEA-COMP:10748"/>
        <dbReference type="ChEBI" id="CHEBI:83833"/>
        <dbReference type="ChEBI" id="CHEBI:83834"/>
        <dbReference type="EC" id="5.2.1.8"/>
    </reaction>
</comment>
<feature type="domain" description="PPIase FKBP-type" evidence="3">
    <location>
        <begin position="113"/>
        <end position="195"/>
    </location>
</feature>
<sequence length="272" mass="29311">MKTIIECCVSASATRVCGLLPYRNYNSCNSMLANCSASSSTTRRTLSLSLISTTFSAFIFSLSPPSSSSSTTSSSSSSSSSKLPLSKFFEIPDSGGVQALDLLDGSGEVPSDGDQVAIHYYGRLAAKQGWRFDSTYDHKDDNGEPNPFVFVLGSGKVIAGIDVAVRSMKVGGIRRVIIPPSLGYQNTSQEPIPPNFFDRQRLFTTIFNPTRRANGEGSTLGTVIFDIELSLDLSRIYQTIECSMRSQGLSFAAIELVLESSVSTVEEREAMG</sequence>
<evidence type="ECO:0000256" key="2">
    <source>
        <dbReference type="SAM" id="MobiDB-lite"/>
    </source>
</evidence>
<dbReference type="EC" id="5.2.1.8" evidence="1"/>
<protein>
    <recommendedName>
        <fullName evidence="1">peptidylprolyl isomerase</fullName>
        <ecNumber evidence="1">5.2.1.8</ecNumber>
    </recommendedName>
</protein>
<dbReference type="EMBL" id="CP039353">
    <property type="protein sequence ID" value="QCE05919.1"/>
    <property type="molecule type" value="Genomic_DNA"/>
</dbReference>
<proteinExistence type="predicted"/>
<reference evidence="4 5" key="1">
    <citation type="submission" date="2019-04" db="EMBL/GenBank/DDBJ databases">
        <title>An improved genome assembly and genetic linkage map for asparagus bean, Vigna unguiculata ssp. sesquipedialis.</title>
        <authorList>
            <person name="Xia Q."/>
            <person name="Zhang R."/>
            <person name="Dong Y."/>
        </authorList>
    </citation>
    <scope>NUCLEOTIDE SEQUENCE [LARGE SCALE GENOMIC DNA]</scope>
    <source>
        <tissue evidence="4">Leaf</tissue>
    </source>
</reference>
<name>A0A4D6N0F2_VIGUN</name>
<dbReference type="InterPro" id="IPR044197">
    <property type="entry name" value="FKBP17-1-like"/>
</dbReference>
<dbReference type="PANTHER" id="PTHR47860:SF1">
    <property type="entry name" value="PEPTIDYL-PROLYL CIS-TRANS ISOMERASE FKBP17-1, CHLOROPLASTIC"/>
    <property type="match status" value="1"/>
</dbReference>
<keyword evidence="5" id="KW-1185">Reference proteome</keyword>
<evidence type="ECO:0000313" key="4">
    <source>
        <dbReference type="EMBL" id="QCE05919.1"/>
    </source>
</evidence>
<dbReference type="GO" id="GO:0003755">
    <property type="term" value="F:peptidyl-prolyl cis-trans isomerase activity"/>
    <property type="evidence" value="ECO:0007669"/>
    <property type="project" value="UniProtKB-KW"/>
</dbReference>
<accession>A0A4D6N0F2</accession>
<dbReference type="Gene3D" id="3.10.50.40">
    <property type="match status" value="1"/>
</dbReference>
<dbReference type="PANTHER" id="PTHR47860">
    <property type="entry name" value="PEPTIDYL-PROLYL CIS-TRANS ISOMERASE FKBP17-1, CHLOROPLASTIC"/>
    <property type="match status" value="1"/>
</dbReference>
<gene>
    <name evidence="4" type="ORF">DEO72_LG9g928</name>
</gene>
<keyword evidence="1" id="KW-0697">Rotamase</keyword>
<feature type="region of interest" description="Disordered" evidence="2">
    <location>
        <begin position="63"/>
        <end position="83"/>
    </location>
</feature>
<keyword evidence="1 4" id="KW-0413">Isomerase</keyword>
<dbReference type="InterPro" id="IPR046357">
    <property type="entry name" value="PPIase_dom_sf"/>
</dbReference>
<dbReference type="Proteomes" id="UP000501690">
    <property type="component" value="Linkage Group LG9"/>
</dbReference>